<dbReference type="NCBIfam" id="NF012211">
    <property type="entry name" value="tand_rpt_95"/>
    <property type="match status" value="5"/>
</dbReference>
<dbReference type="Pfam" id="PF00353">
    <property type="entry name" value="HemolysinCabind"/>
    <property type="match status" value="1"/>
</dbReference>
<dbReference type="Gene3D" id="3.40.50.410">
    <property type="entry name" value="von Willebrand factor, type A domain"/>
    <property type="match status" value="1"/>
</dbReference>
<dbReference type="InterPro" id="IPR002035">
    <property type="entry name" value="VWF_A"/>
</dbReference>
<dbReference type="InterPro" id="IPR041690">
    <property type="entry name" value="Cadherin_5"/>
</dbReference>
<dbReference type="HOGENOM" id="CLU_272230_0_0_4"/>
<dbReference type="CDD" id="cd00198">
    <property type="entry name" value="vWFA"/>
    <property type="match status" value="1"/>
</dbReference>
<dbReference type="InterPro" id="IPR018511">
    <property type="entry name" value="Hemolysin-typ_Ca-bd_CS"/>
</dbReference>
<dbReference type="SUPFAM" id="SSF53300">
    <property type="entry name" value="vWA-like"/>
    <property type="match status" value="1"/>
</dbReference>
<accession>D7DNT6</accession>
<organism evidence="2 3">
    <name type="scientific">Methylotenera versatilis (strain 301)</name>
    <dbReference type="NCBI Taxonomy" id="666681"/>
    <lineage>
        <taxon>Bacteria</taxon>
        <taxon>Pseudomonadati</taxon>
        <taxon>Pseudomonadota</taxon>
        <taxon>Betaproteobacteria</taxon>
        <taxon>Nitrosomonadales</taxon>
        <taxon>Methylophilaceae</taxon>
        <taxon>Methylotenera</taxon>
    </lineage>
</organism>
<evidence type="ECO:0000313" key="2">
    <source>
        <dbReference type="EMBL" id="ADI29103.1"/>
    </source>
</evidence>
<dbReference type="InterPro" id="IPR011049">
    <property type="entry name" value="Serralysin-like_metalloprot_C"/>
</dbReference>
<dbReference type="Pfam" id="PF13519">
    <property type="entry name" value="VWA_2"/>
    <property type="match status" value="1"/>
</dbReference>
<dbReference type="Proteomes" id="UP000000383">
    <property type="component" value="Chromosome"/>
</dbReference>
<dbReference type="PROSITE" id="PS00330">
    <property type="entry name" value="HEMOLYSIN_CALCIUM"/>
    <property type="match status" value="2"/>
</dbReference>
<dbReference type="Gene3D" id="2.60.40.2810">
    <property type="match status" value="4"/>
</dbReference>
<keyword evidence="3" id="KW-1185">Reference proteome</keyword>
<sequence length="1187" mass="122089">MNFNFLWRERNIISIFYSYYYGCGYNPCVGYKYNCYEPNIAPVAKNDCFSGCEDQPVVISVANLLSNDTDKNHDKLTLTSVQGALNGTVSLINGTATFTPIANYNGPASFTYTVSDGNGGTSTATVNLSISPVNDRPDAVNDNIAVAAPGKVTIDPATLLANDQDVDGDKLTITSVQCATHGTVALVNGKVVFTPDAGYSGPATFTYTISDGKGGCGNASSDTATVCLTIPKDNTAPNAVNDSVTGQEDHAFVINMATLLANDTDANGDKLTVTSVQAGVHGAVAIVSGQVVFTPEANYNGPASFTYTISDGKGGTNTATVSLNINPENDTPVAVNDALITGNEDVPLAINFATLLANDADIDGDKLIITSVQAGVHGTVAIVSGQVVFTPDTNYNGPASFTYTISDGNGGVDTATVNLNINSVNDAPDAVADGVIVGNEGASLVVDFATLLANDKDVDGDNLTISSVQAAAHGTFALLNGQVVFTPDAHYSGPASFTYTVADGNGGFNTATVSLNIAAAIHNVEVASVTVNVSEEGLAGGLQDTAGNPDTTNASSIDGNLQISNAAGNLTITLSQPNEVLTSGGVAVTWLGSGTQQLTAMAGTHAVATASVDNSGHYAFNLFAPVDHSGVNIEDVKSINFGVTVADGVTSATSTLSVNIEDDAPIALNRSDSFAMIDTNLLITLDTSNSMNDVSGINAETRLQSAVKSIERLMDIYDGFGEIRVRLVTFSNNAETQGTEWVTLDTAKTILDGILTIGGTTNYDGAIANAMTAFADPGKISGAQNISYFFSDGNPNRGDGSNTTLSNVGSSVGPDNGIQVAEEAIWKGFLNDNQIKSYAIGMGTGLTDVSYLNPIAYDGQARQEINGVVVTEMGQLDGVLASTVNVFPGQLLSGGLLAAHSGVGADGGYVKSITVEGVTYAFDPVTDTVSNATNGLMHFDAVTRQLTVTLSSGGHFMVDMDQGSYQYQAPEVLSKAITEHFDYVIIDNDGDQAAATVTFDVDKANLTIGTAGADTLIGVSSPDVMLGHEGDDVLIGGGGKDDLLGGDGNDTLIGGAGLDTMSGGLGADTFVWALADAGVKGNPAVDIVTDFDTASKASGGDVLDLRDLLVGENHASGIGNLASYLHFEKAGADTVVHVSATGEFAGGFNVANDVQTITLLNVDLITSLTNDQAVIQDLLTKNKLTVD</sequence>
<dbReference type="Gene3D" id="2.60.40.3440">
    <property type="match status" value="1"/>
</dbReference>
<dbReference type="EMBL" id="CP002056">
    <property type="protein sequence ID" value="ADI29103.1"/>
    <property type="molecule type" value="Genomic_DNA"/>
</dbReference>
<dbReference type="InterPro" id="IPR001343">
    <property type="entry name" value="Hemolysn_Ca-bd"/>
</dbReference>
<gene>
    <name evidence="2" type="ordered locus">M301_0719</name>
</gene>
<dbReference type="PANTHER" id="PTHR45739">
    <property type="entry name" value="MATRIX PROTEIN, PUTATIVE-RELATED"/>
    <property type="match status" value="1"/>
</dbReference>
<dbReference type="PROSITE" id="PS50234">
    <property type="entry name" value="VWFA"/>
    <property type="match status" value="1"/>
</dbReference>
<dbReference type="eggNOG" id="COG2304">
    <property type="taxonomic scope" value="Bacteria"/>
</dbReference>
<dbReference type="STRING" id="666681.M301_0719"/>
<name>D7DNT6_METV0</name>
<dbReference type="KEGG" id="meh:M301_0719"/>
<dbReference type="InterPro" id="IPR036465">
    <property type="entry name" value="vWFA_dom_sf"/>
</dbReference>
<dbReference type="NCBIfam" id="TIGR03661">
    <property type="entry name" value="T1SS_VCA0849"/>
    <property type="match status" value="1"/>
</dbReference>
<evidence type="ECO:0000313" key="3">
    <source>
        <dbReference type="Proteomes" id="UP000000383"/>
    </source>
</evidence>
<dbReference type="AlphaFoldDB" id="D7DNT6"/>
<proteinExistence type="predicted"/>
<dbReference type="SMART" id="SM00327">
    <property type="entry name" value="VWA"/>
    <property type="match status" value="1"/>
</dbReference>
<evidence type="ECO:0000259" key="1">
    <source>
        <dbReference type="PROSITE" id="PS50234"/>
    </source>
</evidence>
<protein>
    <submittedName>
        <fullName evidence="2">Type 1 secretion target domain-containing protein</fullName>
    </submittedName>
</protein>
<dbReference type="InterPro" id="IPR019960">
    <property type="entry name" value="T1SS_VCA0849"/>
</dbReference>
<reference evidence="3" key="1">
    <citation type="submission" date="2010-05" db="EMBL/GenBank/DDBJ databases">
        <title>Complete sequence of Methylotenera sp. 301.</title>
        <authorList>
            <person name="Lucas S."/>
            <person name="Copeland A."/>
            <person name="Lapidus A."/>
            <person name="Cheng J.-F."/>
            <person name="Bruce D."/>
            <person name="Goodwin L."/>
            <person name="Pitluck S."/>
            <person name="Clum A."/>
            <person name="Land M."/>
            <person name="Hauser L."/>
            <person name="Kyrpides N."/>
            <person name="Ivanova N."/>
            <person name="Chistoservova L."/>
            <person name="Kalyuzhnaya M."/>
            <person name="Woyke T."/>
        </authorList>
    </citation>
    <scope>NUCLEOTIDE SEQUENCE [LARGE SCALE GENOMIC DNA]</scope>
    <source>
        <strain evidence="3">301</strain>
    </source>
</reference>
<dbReference type="Gene3D" id="2.150.10.10">
    <property type="entry name" value="Serralysin-like metalloprotease, C-terminal"/>
    <property type="match status" value="1"/>
</dbReference>
<dbReference type="Pfam" id="PF17892">
    <property type="entry name" value="Cadherin_5"/>
    <property type="match status" value="5"/>
</dbReference>
<dbReference type="SUPFAM" id="SSF51120">
    <property type="entry name" value="beta-Roll"/>
    <property type="match status" value="1"/>
</dbReference>
<feature type="domain" description="VWFA" evidence="1">
    <location>
        <begin position="680"/>
        <end position="884"/>
    </location>
</feature>
<dbReference type="InterPro" id="IPR051561">
    <property type="entry name" value="FRAS1_ECM"/>
</dbReference>
<dbReference type="GO" id="GO:0005509">
    <property type="term" value="F:calcium ion binding"/>
    <property type="evidence" value="ECO:0007669"/>
    <property type="project" value="InterPro"/>
</dbReference>
<reference evidence="2 3" key="2">
    <citation type="journal article" date="2011" name="J. Bacteriol.">
        <title>Genomes of three methylotrophs from a single niche uncover genetic and metabolic divergence of Methylophilaceae.</title>
        <authorList>
            <person name="Lapidus A."/>
            <person name="Clum A."/>
            <person name="Labutti K."/>
            <person name="Kaluzhnaya M.G."/>
            <person name="Lim S."/>
            <person name="Beck D.A."/>
            <person name="Glavina Del Rio T."/>
            <person name="Nolan M."/>
            <person name="Mavromatis K."/>
            <person name="Huntemann M."/>
            <person name="Lucas S."/>
            <person name="Lidstrom M.E."/>
            <person name="Ivanova N."/>
            <person name="Chistoserdova L."/>
        </authorList>
    </citation>
    <scope>NUCLEOTIDE SEQUENCE [LARGE SCALE GENOMIC DNA]</scope>
    <source>
        <strain evidence="2 3">301</strain>
    </source>
</reference>
<dbReference type="PRINTS" id="PR00313">
    <property type="entry name" value="CABNDNGRPT"/>
</dbReference>
<dbReference type="PANTHER" id="PTHR45739:SF8">
    <property type="entry name" value="FRAS1-RELATED EXTRACELLULAR MATRIX PROTEIN 1"/>
    <property type="match status" value="1"/>
</dbReference>